<dbReference type="CDD" id="cd01449">
    <property type="entry name" value="TST_Repeat_2"/>
    <property type="match status" value="1"/>
</dbReference>
<dbReference type="InterPro" id="IPR036873">
    <property type="entry name" value="Rhodanese-like_dom_sf"/>
</dbReference>
<feature type="domain" description="Rhodanese" evidence="3">
    <location>
        <begin position="183"/>
        <end position="301"/>
    </location>
</feature>
<dbReference type="InterPro" id="IPR002589">
    <property type="entry name" value="Macro_dom"/>
</dbReference>
<dbReference type="PANTHER" id="PTHR11364:SF27">
    <property type="entry name" value="SULFURTRANSFERASE"/>
    <property type="match status" value="1"/>
</dbReference>
<keyword evidence="6" id="KW-1185">Reference proteome</keyword>
<evidence type="ECO:0000259" key="4">
    <source>
        <dbReference type="PROSITE" id="PS51154"/>
    </source>
</evidence>
<dbReference type="OrthoDB" id="9770030at2"/>
<gene>
    <name evidence="5" type="ORF">FK531_20115</name>
</gene>
<dbReference type="Pfam" id="PF01661">
    <property type="entry name" value="Macro"/>
    <property type="match status" value="1"/>
</dbReference>
<feature type="domain" description="Rhodanese" evidence="3">
    <location>
        <begin position="335"/>
        <end position="441"/>
    </location>
</feature>
<proteinExistence type="predicted"/>
<dbReference type="InterPro" id="IPR001307">
    <property type="entry name" value="Thiosulphate_STrfase_CS"/>
</dbReference>
<dbReference type="Pfam" id="PF00581">
    <property type="entry name" value="Rhodanese"/>
    <property type="match status" value="2"/>
</dbReference>
<protein>
    <submittedName>
        <fullName evidence="5">O-acetyl-ADP-ribose deacetylase</fullName>
    </submittedName>
</protein>
<dbReference type="Gene3D" id="3.40.220.10">
    <property type="entry name" value="Leucine Aminopeptidase, subunit E, domain 1"/>
    <property type="match status" value="1"/>
</dbReference>
<organism evidence="5 6">
    <name type="scientific">Rhodococcus spelaei</name>
    <dbReference type="NCBI Taxonomy" id="2546320"/>
    <lineage>
        <taxon>Bacteria</taxon>
        <taxon>Bacillati</taxon>
        <taxon>Actinomycetota</taxon>
        <taxon>Actinomycetes</taxon>
        <taxon>Mycobacteriales</taxon>
        <taxon>Nocardiaceae</taxon>
        <taxon>Rhodococcus</taxon>
    </lineage>
</organism>
<comment type="caution">
    <text evidence="5">The sequence shown here is derived from an EMBL/GenBank/DDBJ whole genome shotgun (WGS) entry which is preliminary data.</text>
</comment>
<dbReference type="PANTHER" id="PTHR11364">
    <property type="entry name" value="THIOSULFATE SULFERTANSFERASE"/>
    <property type="match status" value="1"/>
</dbReference>
<dbReference type="InterPro" id="IPR045078">
    <property type="entry name" value="TST/MPST-like"/>
</dbReference>
<dbReference type="Proteomes" id="UP000316256">
    <property type="component" value="Unassembled WGS sequence"/>
</dbReference>
<dbReference type="InterPro" id="IPR001763">
    <property type="entry name" value="Rhodanese-like_dom"/>
</dbReference>
<dbReference type="AlphaFoldDB" id="A0A541B098"/>
<dbReference type="InterPro" id="IPR043472">
    <property type="entry name" value="Macro_dom-like"/>
</dbReference>
<evidence type="ECO:0000256" key="2">
    <source>
        <dbReference type="ARBA" id="ARBA00022737"/>
    </source>
</evidence>
<evidence type="ECO:0000313" key="6">
    <source>
        <dbReference type="Proteomes" id="UP000316256"/>
    </source>
</evidence>
<dbReference type="SUPFAM" id="SSF52949">
    <property type="entry name" value="Macro domain-like"/>
    <property type="match status" value="1"/>
</dbReference>
<sequence length="446" mass="46335">MVTIEVLRGDITTIEADAIVNAANSALLGGGGVDGAIHRAGGPRILDECRRLRVTTLPDGLPAGDAVATTAGNLPARWVIHTVGPVYSATEDRSAVLRSAYTSSLAVADELGARTVAFPLISAGVYGWPHRDAVHQAVTAVRGARTTVERVVFVAFDEAMAALLREELTVLTTAEDLAERLGSARAPVLLDVRWALGDPDGRAHYERGHIPGAVYVDMETELAAPAAPEFGRHPLPTAAALQDSARRWGIRGGDAVVVYDATGNTAAARAWWLLRWAGVADVRLLDGGLAAWTAAGRGLESGPGRVRAPGDVVLGAGHLPVIDADAAANWSSRGVLLDARAGERYRGEVEPVDPRSGHIPGAISAPTSDNLDGAERFADVETLRRRFAALGVDGTAPVAVYCGSGVSAAHEVAALAVAGIEAALYPGSWSQWSNDPSRPAATGPTP</sequence>
<reference evidence="5 6" key="1">
    <citation type="submission" date="2019-06" db="EMBL/GenBank/DDBJ databases">
        <title>Rhodococcus spaelei sp. nov., isolated from a cave.</title>
        <authorList>
            <person name="Lee S.D."/>
        </authorList>
    </citation>
    <scope>NUCLEOTIDE SEQUENCE [LARGE SCALE GENOMIC DNA]</scope>
    <source>
        <strain evidence="5 6">C9-5</strain>
    </source>
</reference>
<dbReference type="NCBIfam" id="NF001664">
    <property type="entry name" value="PRK00431.1-6"/>
    <property type="match status" value="1"/>
</dbReference>
<dbReference type="Gene3D" id="3.40.250.10">
    <property type="entry name" value="Rhodanese-like domain"/>
    <property type="match status" value="2"/>
</dbReference>
<accession>A0A541B098</accession>
<keyword evidence="2" id="KW-0677">Repeat</keyword>
<dbReference type="CDD" id="cd02908">
    <property type="entry name" value="Macro_OAADPr_deacetylase"/>
    <property type="match status" value="1"/>
</dbReference>
<feature type="domain" description="Macro" evidence="4">
    <location>
        <begin position="1"/>
        <end position="172"/>
    </location>
</feature>
<evidence type="ECO:0000256" key="1">
    <source>
        <dbReference type="ARBA" id="ARBA00022679"/>
    </source>
</evidence>
<dbReference type="PROSITE" id="PS51154">
    <property type="entry name" value="MACRO"/>
    <property type="match status" value="1"/>
</dbReference>
<dbReference type="EMBL" id="VIGH01000010">
    <property type="protein sequence ID" value="TQF65743.1"/>
    <property type="molecule type" value="Genomic_DNA"/>
</dbReference>
<dbReference type="SMART" id="SM00450">
    <property type="entry name" value="RHOD"/>
    <property type="match status" value="2"/>
</dbReference>
<evidence type="ECO:0000259" key="3">
    <source>
        <dbReference type="PROSITE" id="PS50206"/>
    </source>
</evidence>
<dbReference type="PROSITE" id="PS00380">
    <property type="entry name" value="RHODANESE_1"/>
    <property type="match status" value="1"/>
</dbReference>
<dbReference type="CDD" id="cd01448">
    <property type="entry name" value="TST_Repeat_1"/>
    <property type="match status" value="1"/>
</dbReference>
<dbReference type="SMART" id="SM00506">
    <property type="entry name" value="A1pp"/>
    <property type="match status" value="1"/>
</dbReference>
<evidence type="ECO:0000313" key="5">
    <source>
        <dbReference type="EMBL" id="TQF65743.1"/>
    </source>
</evidence>
<dbReference type="PROSITE" id="PS50206">
    <property type="entry name" value="RHODANESE_3"/>
    <property type="match status" value="2"/>
</dbReference>
<dbReference type="SUPFAM" id="SSF52821">
    <property type="entry name" value="Rhodanese/Cell cycle control phosphatase"/>
    <property type="match status" value="2"/>
</dbReference>
<dbReference type="GO" id="GO:0004792">
    <property type="term" value="F:thiosulfate-cyanide sulfurtransferase activity"/>
    <property type="evidence" value="ECO:0007669"/>
    <property type="project" value="InterPro"/>
</dbReference>
<keyword evidence="1" id="KW-0808">Transferase</keyword>
<name>A0A541B098_9NOCA</name>